<keyword evidence="2" id="KW-1185">Reference proteome</keyword>
<organism evidence="1 2">
    <name type="scientific">Nelumbo nucifera</name>
    <name type="common">Sacred lotus</name>
    <dbReference type="NCBI Taxonomy" id="4432"/>
    <lineage>
        <taxon>Eukaryota</taxon>
        <taxon>Viridiplantae</taxon>
        <taxon>Streptophyta</taxon>
        <taxon>Embryophyta</taxon>
        <taxon>Tracheophyta</taxon>
        <taxon>Spermatophyta</taxon>
        <taxon>Magnoliopsida</taxon>
        <taxon>Proteales</taxon>
        <taxon>Nelumbonaceae</taxon>
        <taxon>Nelumbo</taxon>
    </lineage>
</organism>
<accession>A0A822XXB7</accession>
<name>A0A822XXB7_NELNU</name>
<dbReference type="AlphaFoldDB" id="A0A822XXB7"/>
<dbReference type="EMBL" id="DUZY01000001">
    <property type="protein sequence ID" value="DAD23415.1"/>
    <property type="molecule type" value="Genomic_DNA"/>
</dbReference>
<comment type="caution">
    <text evidence="1">The sequence shown here is derived from an EMBL/GenBank/DDBJ whole genome shotgun (WGS) entry which is preliminary data.</text>
</comment>
<dbReference type="Proteomes" id="UP000607653">
    <property type="component" value="Unassembled WGS sequence"/>
</dbReference>
<evidence type="ECO:0000313" key="1">
    <source>
        <dbReference type="EMBL" id="DAD23415.1"/>
    </source>
</evidence>
<gene>
    <name evidence="1" type="ORF">HUJ06_024878</name>
</gene>
<protein>
    <submittedName>
        <fullName evidence="1">Uncharacterized protein</fullName>
    </submittedName>
</protein>
<sequence length="99" mass="10868">MLMIKDEYVFLCTSGASGGRSFAKNLDGLCNWLSSILLSHSITDELHPDEADDNLLVVFRKPIFILFHSSGVFIPIPPLVGVVEACHQIGVAGGERRQR</sequence>
<proteinExistence type="predicted"/>
<evidence type="ECO:0000313" key="2">
    <source>
        <dbReference type="Proteomes" id="UP000607653"/>
    </source>
</evidence>
<reference evidence="1 2" key="1">
    <citation type="journal article" date="2020" name="Mol. Biol. Evol.">
        <title>Distinct Expression and Methylation Patterns for Genes with Different Fates following a Single Whole-Genome Duplication in Flowering Plants.</title>
        <authorList>
            <person name="Shi T."/>
            <person name="Rahmani R.S."/>
            <person name="Gugger P.F."/>
            <person name="Wang M."/>
            <person name="Li H."/>
            <person name="Zhang Y."/>
            <person name="Li Z."/>
            <person name="Wang Q."/>
            <person name="Van de Peer Y."/>
            <person name="Marchal K."/>
            <person name="Chen J."/>
        </authorList>
    </citation>
    <scope>NUCLEOTIDE SEQUENCE [LARGE SCALE GENOMIC DNA]</scope>
    <source>
        <tissue evidence="1">Leaf</tissue>
    </source>
</reference>